<dbReference type="InterPro" id="IPR011979">
    <property type="entry name" value="Antitox_Xre"/>
</dbReference>
<evidence type="ECO:0000259" key="1">
    <source>
        <dbReference type="Pfam" id="PF09722"/>
    </source>
</evidence>
<sequence length="145" mass="15977">MSAHTEVQQLGELLGLPDPAGLSHLSLSEELVHGLSVSALDRLAQEIAPGDKAFPEMIVSRATLKRRRREKRPLSAYESEKLARTAGVWRMALDVYRDEDHARRFLHQPHPLLEGRTPLALAVESSVGAEAVEHILGRLKYGSAA</sequence>
<feature type="domain" description="Antitoxin Xre-like helix-turn-helix" evidence="2">
    <location>
        <begin position="30"/>
        <end position="84"/>
    </location>
</feature>
<reference evidence="3" key="1">
    <citation type="submission" date="2019-06" db="EMBL/GenBank/DDBJ databases">
        <authorList>
            <person name="Murdoch R.W."/>
            <person name="Fathepure B."/>
        </authorList>
    </citation>
    <scope>NUCLEOTIDE SEQUENCE</scope>
</reference>
<dbReference type="NCBIfam" id="TIGR02293">
    <property type="entry name" value="TAS_TIGR02293"/>
    <property type="match status" value="1"/>
</dbReference>
<evidence type="ECO:0000259" key="2">
    <source>
        <dbReference type="Pfam" id="PF20432"/>
    </source>
</evidence>
<proteinExistence type="predicted"/>
<dbReference type="InterPro" id="IPR046847">
    <property type="entry name" value="Xre-like_HTH"/>
</dbReference>
<dbReference type="GO" id="GO:0003677">
    <property type="term" value="F:DNA binding"/>
    <property type="evidence" value="ECO:0007669"/>
    <property type="project" value="InterPro"/>
</dbReference>
<organism evidence="3">
    <name type="scientific">uncultured organism</name>
    <dbReference type="NCBI Taxonomy" id="155900"/>
    <lineage>
        <taxon>unclassified sequences</taxon>
        <taxon>environmental samples</taxon>
    </lineage>
</organism>
<dbReference type="InterPro" id="IPR024467">
    <property type="entry name" value="Xre/MbcA/ParS-like_toxin-bd"/>
</dbReference>
<gene>
    <name evidence="3" type="ORF">KBTEX_03224</name>
</gene>
<accession>A0A5B8RFT8</accession>
<protein>
    <submittedName>
        <fullName evidence="3">Uncharacterized protein</fullName>
    </submittedName>
</protein>
<evidence type="ECO:0000313" key="3">
    <source>
        <dbReference type="EMBL" id="QEA06883.1"/>
    </source>
</evidence>
<dbReference type="Pfam" id="PF09722">
    <property type="entry name" value="Xre_MbcA_ParS_C"/>
    <property type="match status" value="1"/>
</dbReference>
<dbReference type="EMBL" id="MN079180">
    <property type="protein sequence ID" value="QEA06883.1"/>
    <property type="molecule type" value="Genomic_DNA"/>
</dbReference>
<dbReference type="Pfam" id="PF20432">
    <property type="entry name" value="Xre-like-HTH"/>
    <property type="match status" value="1"/>
</dbReference>
<name>A0A5B8RFT8_9ZZZZ</name>
<dbReference type="AlphaFoldDB" id="A0A5B8RFT8"/>
<feature type="domain" description="Antitoxin Xre/MbcA/ParS-like toxin-binding" evidence="1">
    <location>
        <begin position="92"/>
        <end position="142"/>
    </location>
</feature>